<evidence type="ECO:0000256" key="5">
    <source>
        <dbReference type="HAMAP-Rule" id="MF_00167"/>
    </source>
</evidence>
<keyword evidence="2 5" id="KW-0678">Repressor</keyword>
<gene>
    <name evidence="5 6" type="primary">csrA</name>
    <name evidence="6" type="ORF">GOQ27_06695</name>
</gene>
<dbReference type="GO" id="GO:0006402">
    <property type="term" value="P:mRNA catabolic process"/>
    <property type="evidence" value="ECO:0007669"/>
    <property type="project" value="InterPro"/>
</dbReference>
<evidence type="ECO:0000256" key="2">
    <source>
        <dbReference type="ARBA" id="ARBA00022491"/>
    </source>
</evidence>
<keyword evidence="4 5" id="KW-0694">RNA-binding</keyword>
<keyword evidence="5" id="KW-1005">Bacterial flagellum biogenesis</keyword>
<dbReference type="HAMAP" id="MF_00167">
    <property type="entry name" value="CsrA"/>
    <property type="match status" value="1"/>
</dbReference>
<evidence type="ECO:0000313" key="7">
    <source>
        <dbReference type="Proteomes" id="UP000724672"/>
    </source>
</evidence>
<evidence type="ECO:0000256" key="4">
    <source>
        <dbReference type="ARBA" id="ARBA00022884"/>
    </source>
</evidence>
<keyword evidence="7" id="KW-1185">Reference proteome</keyword>
<evidence type="ECO:0000256" key="1">
    <source>
        <dbReference type="ARBA" id="ARBA00022490"/>
    </source>
</evidence>
<comment type="subunit">
    <text evidence="5">Homodimer; the beta-strands of each monomer intercalate to form a hydrophobic core, while the alpha-helices form wings that extend away from the core.</text>
</comment>
<comment type="subcellular location">
    <subcellularLocation>
        <location evidence="5">Cytoplasm</location>
    </subcellularLocation>
</comment>
<dbReference type="EMBL" id="WSFT01000028">
    <property type="protein sequence ID" value="MBS4538143.1"/>
    <property type="molecule type" value="Genomic_DNA"/>
</dbReference>
<dbReference type="FunFam" id="2.60.40.4380:FF:000002">
    <property type="entry name" value="Translational regulator CsrA"/>
    <property type="match status" value="1"/>
</dbReference>
<evidence type="ECO:0000313" key="6">
    <source>
        <dbReference type="EMBL" id="MBS4538143.1"/>
    </source>
</evidence>
<dbReference type="PANTHER" id="PTHR34984:SF1">
    <property type="entry name" value="CARBON STORAGE REGULATOR"/>
    <property type="match status" value="1"/>
</dbReference>
<sequence>MLILSRKKEESIIIGDNIEIVVTDIEDGKVKLGIKAPKNIDIHRKEVYKEIQNENKEAANNKQIDINSLKGLFY</sequence>
<dbReference type="NCBIfam" id="TIGR00202">
    <property type="entry name" value="csrA"/>
    <property type="match status" value="1"/>
</dbReference>
<dbReference type="GO" id="GO:0048027">
    <property type="term" value="F:mRNA 5'-UTR binding"/>
    <property type="evidence" value="ECO:0007669"/>
    <property type="project" value="UniProtKB-UniRule"/>
</dbReference>
<protein>
    <recommendedName>
        <fullName evidence="5">Translational regulator CsrA</fullName>
    </recommendedName>
</protein>
<organism evidence="6 7">
    <name type="scientific">Anaeromonas frigoriresistens</name>
    <dbReference type="NCBI Taxonomy" id="2683708"/>
    <lineage>
        <taxon>Bacteria</taxon>
        <taxon>Bacillati</taxon>
        <taxon>Bacillota</taxon>
        <taxon>Tissierellia</taxon>
        <taxon>Tissierellales</taxon>
        <taxon>Thermohalobacteraceae</taxon>
        <taxon>Anaeromonas</taxon>
    </lineage>
</organism>
<dbReference type="GO" id="GO:0005829">
    <property type="term" value="C:cytosol"/>
    <property type="evidence" value="ECO:0007669"/>
    <property type="project" value="TreeGrafter"/>
</dbReference>
<name>A0A942US34_9FIRM</name>
<dbReference type="Gene3D" id="2.60.40.4380">
    <property type="entry name" value="Translational regulator CsrA"/>
    <property type="match status" value="1"/>
</dbReference>
<keyword evidence="3 5" id="KW-0810">Translation regulation</keyword>
<dbReference type="InterPro" id="IPR003751">
    <property type="entry name" value="CsrA"/>
</dbReference>
<dbReference type="GO" id="GO:0045947">
    <property type="term" value="P:negative regulation of translational initiation"/>
    <property type="evidence" value="ECO:0007669"/>
    <property type="project" value="UniProtKB-UniRule"/>
</dbReference>
<dbReference type="Proteomes" id="UP000724672">
    <property type="component" value="Unassembled WGS sequence"/>
</dbReference>
<dbReference type="GO" id="GO:1902208">
    <property type="term" value="P:regulation of bacterial-type flagellum assembly"/>
    <property type="evidence" value="ECO:0007669"/>
    <property type="project" value="UniProtKB-UniRule"/>
</dbReference>
<dbReference type="PANTHER" id="PTHR34984">
    <property type="entry name" value="CARBON STORAGE REGULATOR"/>
    <property type="match status" value="1"/>
</dbReference>
<dbReference type="SUPFAM" id="SSF117130">
    <property type="entry name" value="CsrA-like"/>
    <property type="match status" value="1"/>
</dbReference>
<keyword evidence="1 5" id="KW-0963">Cytoplasm</keyword>
<comment type="caution">
    <text evidence="6">The sequence shown here is derived from an EMBL/GenBank/DDBJ whole genome shotgun (WGS) entry which is preliminary data.</text>
</comment>
<proteinExistence type="inferred from homology"/>
<dbReference type="Pfam" id="PF02599">
    <property type="entry name" value="CsrA"/>
    <property type="match status" value="1"/>
</dbReference>
<comment type="function">
    <text evidence="5">A translational regulator that binds mRNA to regulate translation initiation and/or mRNA stability. Usually binds in the 5'-UTR at or near the Shine-Dalgarno sequence preventing ribosome-binding, thus repressing translation. Its main target seems to be the major flagellin gene, while its function is anatagonized by FliW.</text>
</comment>
<dbReference type="AlphaFoldDB" id="A0A942US34"/>
<dbReference type="RefSeq" id="WP_203366063.1">
    <property type="nucleotide sequence ID" value="NZ_WSFT01000028.1"/>
</dbReference>
<dbReference type="GO" id="GO:0044781">
    <property type="term" value="P:bacterial-type flagellum organization"/>
    <property type="evidence" value="ECO:0007669"/>
    <property type="project" value="UniProtKB-KW"/>
</dbReference>
<reference evidence="6" key="1">
    <citation type="submission" date="2019-12" db="EMBL/GenBank/DDBJ databases">
        <title>Clostridiaceae gen. nov. sp. nov., isolated from sediment in Xinjiang, China.</title>
        <authorList>
            <person name="Zhang R."/>
        </authorList>
    </citation>
    <scope>NUCLEOTIDE SEQUENCE</scope>
    <source>
        <strain evidence="6">D2Q-11</strain>
    </source>
</reference>
<dbReference type="NCBIfam" id="NF002469">
    <property type="entry name" value="PRK01712.1"/>
    <property type="match status" value="1"/>
</dbReference>
<comment type="similarity">
    <text evidence="5">Belongs to the CsrA/RsmA family.</text>
</comment>
<evidence type="ECO:0000256" key="3">
    <source>
        <dbReference type="ARBA" id="ARBA00022845"/>
    </source>
</evidence>
<dbReference type="GO" id="GO:0006109">
    <property type="term" value="P:regulation of carbohydrate metabolic process"/>
    <property type="evidence" value="ECO:0007669"/>
    <property type="project" value="InterPro"/>
</dbReference>
<dbReference type="InterPro" id="IPR036107">
    <property type="entry name" value="CsrA_sf"/>
</dbReference>
<accession>A0A942US34</accession>